<feature type="transmembrane region" description="Helical" evidence="7">
    <location>
        <begin position="119"/>
        <end position="139"/>
    </location>
</feature>
<gene>
    <name evidence="8" type="ORF">SAMN06265339_1168</name>
</gene>
<comment type="caution">
    <text evidence="8">The sequence shown here is derived from an EMBL/GenBank/DDBJ whole genome shotgun (WGS) entry which is preliminary data.</text>
</comment>
<name>A0ABY1NMR7_9BACT</name>
<evidence type="ECO:0000256" key="3">
    <source>
        <dbReference type="ARBA" id="ARBA00022475"/>
    </source>
</evidence>
<evidence type="ECO:0000256" key="4">
    <source>
        <dbReference type="ARBA" id="ARBA00022692"/>
    </source>
</evidence>
<keyword evidence="8" id="KW-0969">Cilium</keyword>
<evidence type="ECO:0000313" key="8">
    <source>
        <dbReference type="EMBL" id="SMP13818.1"/>
    </source>
</evidence>
<dbReference type="InterPro" id="IPR002010">
    <property type="entry name" value="T3SS_IM_R"/>
</dbReference>
<comment type="subcellular location">
    <subcellularLocation>
        <location evidence="1">Cell membrane</location>
        <topology evidence="1">Multi-pass membrane protein</topology>
    </subcellularLocation>
</comment>
<dbReference type="PANTHER" id="PTHR30065">
    <property type="entry name" value="FLAGELLAR BIOSYNTHETIC PROTEIN FLIR"/>
    <property type="match status" value="1"/>
</dbReference>
<keyword evidence="6 7" id="KW-0472">Membrane</keyword>
<dbReference type="PRINTS" id="PR00953">
    <property type="entry name" value="TYPE3IMRPROT"/>
</dbReference>
<keyword evidence="8" id="KW-0282">Flagellum</keyword>
<protein>
    <submittedName>
        <fullName evidence="8">Flagellar biosynthetic protein FliR</fullName>
    </submittedName>
</protein>
<keyword evidence="8" id="KW-0966">Cell projection</keyword>
<evidence type="ECO:0000313" key="9">
    <source>
        <dbReference type="Proteomes" id="UP001157911"/>
    </source>
</evidence>
<dbReference type="Proteomes" id="UP001157911">
    <property type="component" value="Unassembled WGS sequence"/>
</dbReference>
<dbReference type="EMBL" id="FXUB01000003">
    <property type="protein sequence ID" value="SMP13818.1"/>
    <property type="molecule type" value="Genomic_DNA"/>
</dbReference>
<reference evidence="8 9" key="1">
    <citation type="submission" date="2017-05" db="EMBL/GenBank/DDBJ databases">
        <authorList>
            <person name="Varghese N."/>
            <person name="Submissions S."/>
        </authorList>
    </citation>
    <scope>NUCLEOTIDE SEQUENCE [LARGE SCALE GENOMIC DNA]</scope>
    <source>
        <strain evidence="8 9">DSM 15522</strain>
    </source>
</reference>
<feature type="transmembrane region" description="Helical" evidence="7">
    <location>
        <begin position="69"/>
        <end position="99"/>
    </location>
</feature>
<keyword evidence="3" id="KW-1003">Cell membrane</keyword>
<organism evidence="8 9">
    <name type="scientific">Desulfurobacterium pacificum</name>
    <dbReference type="NCBI Taxonomy" id="240166"/>
    <lineage>
        <taxon>Bacteria</taxon>
        <taxon>Pseudomonadati</taxon>
        <taxon>Aquificota</taxon>
        <taxon>Aquificia</taxon>
        <taxon>Desulfurobacteriales</taxon>
        <taxon>Desulfurobacteriaceae</taxon>
        <taxon>Desulfurobacterium</taxon>
    </lineage>
</organism>
<proteinExistence type="inferred from homology"/>
<evidence type="ECO:0000256" key="5">
    <source>
        <dbReference type="ARBA" id="ARBA00022989"/>
    </source>
</evidence>
<feature type="transmembrane region" description="Helical" evidence="7">
    <location>
        <begin position="177"/>
        <end position="201"/>
    </location>
</feature>
<feature type="transmembrane region" description="Helical" evidence="7">
    <location>
        <begin position="213"/>
        <end position="241"/>
    </location>
</feature>
<comment type="similarity">
    <text evidence="2">Belongs to the FliR/MopE/SpaR family.</text>
</comment>
<evidence type="ECO:0000256" key="2">
    <source>
        <dbReference type="ARBA" id="ARBA00009772"/>
    </source>
</evidence>
<dbReference type="RefSeq" id="WP_283400628.1">
    <property type="nucleotide sequence ID" value="NZ_FXUB01000003.1"/>
</dbReference>
<dbReference type="PANTHER" id="PTHR30065:SF1">
    <property type="entry name" value="SURFACE PRESENTATION OF ANTIGENS PROTEIN SPAR"/>
    <property type="match status" value="1"/>
</dbReference>
<keyword evidence="9" id="KW-1185">Reference proteome</keyword>
<accession>A0ABY1NMR7</accession>
<sequence length="260" mass="29618">MEFFDYHRFSVFLLVLLRMAGFFMAFPFFSTVFIPVNVRILLVVAFSFYVSAFVNSVPSNFTFDNVSLVAFLLLVVKEVLLGAFLSLVAMIFYGVVIYAAELISYLMGLTVVNMFDPTFGMVSVIGRFFIFLFYVVFFVSGAYKVFIAALVESFRVVPVGGFSLGEPVFEFFLKKTVLIFSMGFQLAFPFLITLFLTNLILALINRLIPQINVFIVGLPFQIFVGLFALFLGFFVVVYYFVNLSEYMNAALMEILKIWSR</sequence>
<evidence type="ECO:0000256" key="6">
    <source>
        <dbReference type="ARBA" id="ARBA00023136"/>
    </source>
</evidence>
<keyword evidence="4 7" id="KW-0812">Transmembrane</keyword>
<evidence type="ECO:0000256" key="1">
    <source>
        <dbReference type="ARBA" id="ARBA00004651"/>
    </source>
</evidence>
<feature type="transmembrane region" description="Helical" evidence="7">
    <location>
        <begin position="40"/>
        <end position="57"/>
    </location>
</feature>
<dbReference type="Pfam" id="PF01311">
    <property type="entry name" value="Bac_export_1"/>
    <property type="match status" value="1"/>
</dbReference>
<feature type="transmembrane region" description="Helical" evidence="7">
    <location>
        <begin position="12"/>
        <end position="34"/>
    </location>
</feature>
<evidence type="ECO:0000256" key="7">
    <source>
        <dbReference type="SAM" id="Phobius"/>
    </source>
</evidence>
<keyword evidence="5 7" id="KW-1133">Transmembrane helix</keyword>